<comment type="caution">
    <text evidence="1">The sequence shown here is derived from an EMBL/GenBank/DDBJ whole genome shotgun (WGS) entry which is preliminary data.</text>
</comment>
<keyword evidence="2" id="KW-1185">Reference proteome</keyword>
<dbReference type="Proteomes" id="UP000789739">
    <property type="component" value="Unassembled WGS sequence"/>
</dbReference>
<dbReference type="EMBL" id="CAJVPI010002692">
    <property type="protein sequence ID" value="CAG8647859.1"/>
    <property type="molecule type" value="Genomic_DNA"/>
</dbReference>
<reference evidence="1" key="1">
    <citation type="submission" date="2021-06" db="EMBL/GenBank/DDBJ databases">
        <authorList>
            <person name="Kallberg Y."/>
            <person name="Tangrot J."/>
            <person name="Rosling A."/>
        </authorList>
    </citation>
    <scope>NUCLEOTIDE SEQUENCE</scope>
    <source>
        <strain evidence="1">BR232B</strain>
    </source>
</reference>
<proteinExistence type="predicted"/>
<dbReference type="OrthoDB" id="2440136at2759"/>
<sequence length="106" mass="12644">MPEKKPPQKPTNLRPYKCDLIIDGQHFTKLEISPYYEKHNKEYLEKLEREGIELSEKELAEKLITDDLIRKILLPQLNGEEDIRADGRNYQYTYYFAISYKGVKSY</sequence>
<feature type="non-terminal residue" evidence="1">
    <location>
        <position position="1"/>
    </location>
</feature>
<organism evidence="1 2">
    <name type="scientific">Paraglomus brasilianum</name>
    <dbReference type="NCBI Taxonomy" id="144538"/>
    <lineage>
        <taxon>Eukaryota</taxon>
        <taxon>Fungi</taxon>
        <taxon>Fungi incertae sedis</taxon>
        <taxon>Mucoromycota</taxon>
        <taxon>Glomeromycotina</taxon>
        <taxon>Glomeromycetes</taxon>
        <taxon>Paraglomerales</taxon>
        <taxon>Paraglomeraceae</taxon>
        <taxon>Paraglomus</taxon>
    </lineage>
</organism>
<accession>A0A9N9DU90</accession>
<gene>
    <name evidence="1" type="ORF">PBRASI_LOCUS10122</name>
</gene>
<name>A0A9N9DU90_9GLOM</name>
<evidence type="ECO:0000313" key="2">
    <source>
        <dbReference type="Proteomes" id="UP000789739"/>
    </source>
</evidence>
<feature type="non-terminal residue" evidence="1">
    <location>
        <position position="106"/>
    </location>
</feature>
<protein>
    <submittedName>
        <fullName evidence="1">9588_t:CDS:1</fullName>
    </submittedName>
</protein>
<dbReference type="AlphaFoldDB" id="A0A9N9DU90"/>
<evidence type="ECO:0000313" key="1">
    <source>
        <dbReference type="EMBL" id="CAG8647859.1"/>
    </source>
</evidence>